<dbReference type="InterPro" id="IPR013783">
    <property type="entry name" value="Ig-like_fold"/>
</dbReference>
<dbReference type="Proteomes" id="UP000244896">
    <property type="component" value="Chromosome"/>
</dbReference>
<dbReference type="InterPro" id="IPR003594">
    <property type="entry name" value="HATPase_dom"/>
</dbReference>
<dbReference type="SUPFAM" id="SSF55874">
    <property type="entry name" value="ATPase domain of HSP90 chaperone/DNA topoisomerase II/histidine kinase"/>
    <property type="match status" value="1"/>
</dbReference>
<evidence type="ECO:0000256" key="10">
    <source>
        <dbReference type="SAM" id="Phobius"/>
    </source>
</evidence>
<keyword evidence="3" id="KW-0597">Phosphoprotein</keyword>
<keyword evidence="6" id="KW-0418">Kinase</keyword>
<dbReference type="OrthoDB" id="176590at2"/>
<dbReference type="KEGG" id="elut:CKA38_00085"/>
<dbReference type="Pfam" id="PF07730">
    <property type="entry name" value="HisKA_3"/>
    <property type="match status" value="1"/>
</dbReference>
<evidence type="ECO:0000256" key="8">
    <source>
        <dbReference type="ARBA" id="ARBA00023012"/>
    </source>
</evidence>
<evidence type="ECO:0000313" key="12">
    <source>
        <dbReference type="EMBL" id="AWI07867.1"/>
    </source>
</evidence>
<dbReference type="GO" id="GO:0046983">
    <property type="term" value="F:protein dimerization activity"/>
    <property type="evidence" value="ECO:0007669"/>
    <property type="project" value="InterPro"/>
</dbReference>
<dbReference type="GO" id="GO:0016020">
    <property type="term" value="C:membrane"/>
    <property type="evidence" value="ECO:0007669"/>
    <property type="project" value="InterPro"/>
</dbReference>
<protein>
    <recommendedName>
        <fullName evidence="2">histidine kinase</fullName>
        <ecNumber evidence="2">2.7.13.3</ecNumber>
    </recommendedName>
</protein>
<dbReference type="InterPro" id="IPR036890">
    <property type="entry name" value="HATPase_C_sf"/>
</dbReference>
<evidence type="ECO:0000259" key="11">
    <source>
        <dbReference type="PROSITE" id="PS50109"/>
    </source>
</evidence>
<keyword evidence="13" id="KW-1185">Reference proteome</keyword>
<dbReference type="InterPro" id="IPR011712">
    <property type="entry name" value="Sig_transdc_His_kin_sub3_dim/P"/>
</dbReference>
<keyword evidence="4" id="KW-0808">Transferase</keyword>
<dbReference type="PANTHER" id="PTHR24421:SF10">
    <property type="entry name" value="NITRATE_NITRITE SENSOR PROTEIN NARQ"/>
    <property type="match status" value="1"/>
</dbReference>
<feature type="compositionally biased region" description="Polar residues" evidence="9">
    <location>
        <begin position="935"/>
        <end position="947"/>
    </location>
</feature>
<dbReference type="InterPro" id="IPR011123">
    <property type="entry name" value="Y_Y_Y"/>
</dbReference>
<evidence type="ECO:0000256" key="5">
    <source>
        <dbReference type="ARBA" id="ARBA00022741"/>
    </source>
</evidence>
<keyword evidence="8" id="KW-0902">Two-component regulatory system</keyword>
<dbReference type="InterPro" id="IPR015943">
    <property type="entry name" value="WD40/YVTN_repeat-like_dom_sf"/>
</dbReference>
<evidence type="ECO:0000313" key="13">
    <source>
        <dbReference type="Proteomes" id="UP000244896"/>
    </source>
</evidence>
<evidence type="ECO:0000256" key="9">
    <source>
        <dbReference type="SAM" id="MobiDB-lite"/>
    </source>
</evidence>
<evidence type="ECO:0000256" key="3">
    <source>
        <dbReference type="ARBA" id="ARBA00022553"/>
    </source>
</evidence>
<gene>
    <name evidence="12" type="ORF">CKA38_00085</name>
</gene>
<dbReference type="EC" id="2.7.13.3" evidence="2"/>
<comment type="catalytic activity">
    <reaction evidence="1">
        <text>ATP + protein L-histidine = ADP + protein N-phospho-L-histidine.</text>
        <dbReference type="EC" id="2.7.13.3"/>
    </reaction>
</comment>
<keyword evidence="7" id="KW-0067">ATP-binding</keyword>
<feature type="transmembrane region" description="Helical" evidence="10">
    <location>
        <begin position="712"/>
        <end position="731"/>
    </location>
</feature>
<evidence type="ECO:0000256" key="6">
    <source>
        <dbReference type="ARBA" id="ARBA00022777"/>
    </source>
</evidence>
<keyword evidence="10" id="KW-1133">Transmembrane helix</keyword>
<reference evidence="12 13" key="1">
    <citation type="journal article" date="2018" name="Syst. Appl. Microbiol.">
        <title>Ereboglobus luteus gen. nov. sp. nov. from cockroach guts, and new insights into the oxygen relationship of the genera Opitutus and Didymococcus (Verrucomicrobia: Opitutaceae).</title>
        <authorList>
            <person name="Tegtmeier D."/>
            <person name="Belitz A."/>
            <person name="Radek R."/>
            <person name="Heimerl T."/>
            <person name="Brune A."/>
        </authorList>
    </citation>
    <scope>NUCLEOTIDE SEQUENCE [LARGE SCALE GENOMIC DNA]</scope>
    <source>
        <strain evidence="12 13">Ho45</strain>
    </source>
</reference>
<dbReference type="Pfam" id="PF07495">
    <property type="entry name" value="Y_Y_Y"/>
    <property type="match status" value="1"/>
</dbReference>
<evidence type="ECO:0000256" key="4">
    <source>
        <dbReference type="ARBA" id="ARBA00022679"/>
    </source>
</evidence>
<dbReference type="InterPro" id="IPR005467">
    <property type="entry name" value="His_kinase_dom"/>
</dbReference>
<keyword evidence="10" id="KW-0812">Transmembrane</keyword>
<dbReference type="CDD" id="cd16917">
    <property type="entry name" value="HATPase_UhpB-NarQ-NarX-like"/>
    <property type="match status" value="1"/>
</dbReference>
<dbReference type="SUPFAM" id="SSF63829">
    <property type="entry name" value="Calcium-dependent phosphotriesterase"/>
    <property type="match status" value="3"/>
</dbReference>
<organism evidence="12 13">
    <name type="scientific">Ereboglobus luteus</name>
    <dbReference type="NCBI Taxonomy" id="1796921"/>
    <lineage>
        <taxon>Bacteria</taxon>
        <taxon>Pseudomonadati</taxon>
        <taxon>Verrucomicrobiota</taxon>
        <taxon>Opitutia</taxon>
        <taxon>Opitutales</taxon>
        <taxon>Opitutaceae</taxon>
        <taxon>Ereboglobus</taxon>
    </lineage>
</organism>
<dbReference type="GO" id="GO:0005524">
    <property type="term" value="F:ATP binding"/>
    <property type="evidence" value="ECO:0007669"/>
    <property type="project" value="UniProtKB-KW"/>
</dbReference>
<dbReference type="SMART" id="SM00387">
    <property type="entry name" value="HATPase_c"/>
    <property type="match status" value="1"/>
</dbReference>
<keyword evidence="5" id="KW-0547">Nucleotide-binding</keyword>
<evidence type="ECO:0000256" key="1">
    <source>
        <dbReference type="ARBA" id="ARBA00000085"/>
    </source>
</evidence>
<proteinExistence type="predicted"/>
<accession>A0A2U8DYZ8</accession>
<dbReference type="Gene3D" id="1.20.5.1930">
    <property type="match status" value="1"/>
</dbReference>
<dbReference type="GO" id="GO:0000155">
    <property type="term" value="F:phosphorelay sensor kinase activity"/>
    <property type="evidence" value="ECO:0007669"/>
    <property type="project" value="InterPro"/>
</dbReference>
<dbReference type="PANTHER" id="PTHR24421">
    <property type="entry name" value="NITRATE/NITRITE SENSOR PROTEIN NARX-RELATED"/>
    <property type="match status" value="1"/>
</dbReference>
<evidence type="ECO:0000256" key="7">
    <source>
        <dbReference type="ARBA" id="ARBA00022840"/>
    </source>
</evidence>
<evidence type="ECO:0000256" key="2">
    <source>
        <dbReference type="ARBA" id="ARBA00012438"/>
    </source>
</evidence>
<dbReference type="Pfam" id="PF02518">
    <property type="entry name" value="HATPase_c"/>
    <property type="match status" value="1"/>
</dbReference>
<feature type="region of interest" description="Disordered" evidence="9">
    <location>
        <begin position="933"/>
        <end position="977"/>
    </location>
</feature>
<name>A0A2U8DYZ8_9BACT</name>
<keyword evidence="10" id="KW-0472">Membrane</keyword>
<feature type="domain" description="Histidine kinase" evidence="11">
    <location>
        <begin position="864"/>
        <end position="953"/>
    </location>
</feature>
<dbReference type="Gene3D" id="2.60.40.10">
    <property type="entry name" value="Immunoglobulins"/>
    <property type="match status" value="1"/>
</dbReference>
<dbReference type="Gene3D" id="2.130.10.10">
    <property type="entry name" value="YVTN repeat-like/Quinoprotein amine dehydrogenase"/>
    <property type="match status" value="2"/>
</dbReference>
<dbReference type="EMBL" id="CP023004">
    <property type="protein sequence ID" value="AWI07867.1"/>
    <property type="molecule type" value="Genomic_DNA"/>
</dbReference>
<dbReference type="AlphaFoldDB" id="A0A2U8DYZ8"/>
<sequence>MRDSRGFLWIGTLGGLARFDGRNFIEYPIPEDFAHSRYNIRALAIEDENTILLLNAANKLLRLRNGKYELHPANEHLANITPRDLAVDHTGAVWIGTDSPSIMRWSEAGGAGAMEIFDTEAGVTRRNSTFCFVSDENNRTWVAGGDFFGWYEDGELHRYEKQSPRSVMITKARAGGLWVASRDNLARFDTTRGTWNVVLSGKDWPMARAGLQHFYEGKDGVLWLATRRDGVLRLIDGHLKPLALRYDRVHAINEDINNDIWLGIYAAGLVHLKPNRHVILNSDAGLPMDVSTSVSIDETGALWCANQAGGLVRVENGEITVIKAPTRNMPFVINVCADQRGTIWVGTASGLYSTPVKADDGQRVLRHVNPALRGIQTLFCDSKGNLWLSWASSKFAVIKNGVVNEFTAEDGFPGSRVASIAERKTPKGREIWMALENGRLFQVREDAPDGEKKFIAQSLPHGALDAQLHTLFVDSENNLWLGTTSGLVLWREDTPRLFTQDDGLPDNIINQVIADGYGRLWVSSRRGIFHVSIKQLLAAADAPGSPVNATLFGRDDNLEGISGMVGIQPMAWKHRDGNLWFVTYRGVVGFDAVRPPETPKPLPVYIDGIHIDGARVPVPGKGSIHIGPGVGQLELHFAALDFSNPGRVRVRRMLEGFDIDWNDATGELHCAYPNLQPGRYVFRVEAINGDGGASRAETSLVIIVAAAWWQTVWFRAILAFACVALVSWIALKVSNRLLKQRLRRLEHEHALERERTRIARDLHDELGGRVTKIGYIADSLLREDEPTPVKELAQNLVTQSHYLVEDLHGVVWTVNPQNDSWQQLAAYIVRYAQRHLAGTPILCTADGAHTIPDLPITPEARHNILSIAKEVLNNILKHSQAARATITMSVENERFRLVIADDGRGFDPNAPENNEGNGLYNMRTRMAEIGGRVDITSNPGNGSTITIDSPLKCRPPQYGGGANPQPKNPDATQSRHC</sequence>
<dbReference type="PROSITE" id="PS50109">
    <property type="entry name" value="HIS_KIN"/>
    <property type="match status" value="1"/>
</dbReference>
<dbReference type="Gene3D" id="3.30.565.10">
    <property type="entry name" value="Histidine kinase-like ATPase, C-terminal domain"/>
    <property type="match status" value="1"/>
</dbReference>
<dbReference type="InterPro" id="IPR050482">
    <property type="entry name" value="Sensor_HK_TwoCompSys"/>
</dbReference>